<dbReference type="InterPro" id="IPR036388">
    <property type="entry name" value="WH-like_DNA-bd_sf"/>
</dbReference>
<dbReference type="Pfam" id="PF00126">
    <property type="entry name" value="HTH_1"/>
    <property type="match status" value="1"/>
</dbReference>
<dbReference type="Proteomes" id="UP000461409">
    <property type="component" value="Unassembled WGS sequence"/>
</dbReference>
<dbReference type="InterPro" id="IPR036390">
    <property type="entry name" value="WH_DNA-bd_sf"/>
</dbReference>
<dbReference type="InterPro" id="IPR000847">
    <property type="entry name" value="LysR_HTH_N"/>
</dbReference>
<dbReference type="PROSITE" id="PS50931">
    <property type="entry name" value="HTH_LYSR"/>
    <property type="match status" value="1"/>
</dbReference>
<organism evidence="6 7">
    <name type="scientific">Aurantiacibacter rhizosphaerae</name>
    <dbReference type="NCBI Taxonomy" id="2691582"/>
    <lineage>
        <taxon>Bacteria</taxon>
        <taxon>Pseudomonadati</taxon>
        <taxon>Pseudomonadota</taxon>
        <taxon>Alphaproteobacteria</taxon>
        <taxon>Sphingomonadales</taxon>
        <taxon>Erythrobacteraceae</taxon>
        <taxon>Aurantiacibacter</taxon>
    </lineage>
</organism>
<dbReference type="RefSeq" id="WP_160486838.1">
    <property type="nucleotide sequence ID" value="NZ_WUBR01000003.1"/>
</dbReference>
<evidence type="ECO:0000259" key="5">
    <source>
        <dbReference type="PROSITE" id="PS50931"/>
    </source>
</evidence>
<dbReference type="GO" id="GO:0003700">
    <property type="term" value="F:DNA-binding transcription factor activity"/>
    <property type="evidence" value="ECO:0007669"/>
    <property type="project" value="InterPro"/>
</dbReference>
<evidence type="ECO:0000313" key="7">
    <source>
        <dbReference type="Proteomes" id="UP000461409"/>
    </source>
</evidence>
<keyword evidence="2" id="KW-0805">Transcription regulation</keyword>
<keyword evidence="7" id="KW-1185">Reference proteome</keyword>
<reference evidence="6 7" key="2">
    <citation type="submission" date="2020-02" db="EMBL/GenBank/DDBJ databases">
        <title>Erythrobacter dongmakensis sp. nov., isolated from a tidal mudflat.</title>
        <authorList>
            <person name="Kim I.S."/>
        </authorList>
    </citation>
    <scope>NUCLEOTIDE SEQUENCE [LARGE SCALE GENOMIC DNA]</scope>
    <source>
        <strain evidence="6 7">GH3-10</strain>
    </source>
</reference>
<dbReference type="PANTHER" id="PTHR30126:SF40">
    <property type="entry name" value="HTH-TYPE TRANSCRIPTIONAL REGULATOR GLTR"/>
    <property type="match status" value="1"/>
</dbReference>
<evidence type="ECO:0000256" key="2">
    <source>
        <dbReference type="ARBA" id="ARBA00023015"/>
    </source>
</evidence>
<dbReference type="AlphaFoldDB" id="A0A844XI46"/>
<dbReference type="PRINTS" id="PR00039">
    <property type="entry name" value="HTHLYSR"/>
</dbReference>
<dbReference type="GO" id="GO:0000976">
    <property type="term" value="F:transcription cis-regulatory region binding"/>
    <property type="evidence" value="ECO:0007669"/>
    <property type="project" value="TreeGrafter"/>
</dbReference>
<dbReference type="SUPFAM" id="SSF46785">
    <property type="entry name" value="Winged helix' DNA-binding domain"/>
    <property type="match status" value="1"/>
</dbReference>
<keyword evidence="3" id="KW-0238">DNA-binding</keyword>
<evidence type="ECO:0000313" key="6">
    <source>
        <dbReference type="EMBL" id="MWV29234.1"/>
    </source>
</evidence>
<dbReference type="Gene3D" id="1.10.10.10">
    <property type="entry name" value="Winged helix-like DNA-binding domain superfamily/Winged helix DNA-binding domain"/>
    <property type="match status" value="1"/>
</dbReference>
<dbReference type="EMBL" id="WUBR01000003">
    <property type="protein sequence ID" value="MWV29234.1"/>
    <property type="molecule type" value="Genomic_DNA"/>
</dbReference>
<keyword evidence="4" id="KW-0804">Transcription</keyword>
<comment type="similarity">
    <text evidence="1">Belongs to the LysR transcriptional regulatory family.</text>
</comment>
<sequence>MTTTRQIEIFVTVAELESVRLAAEHLDVSQPTVSKHLKALEANIGGRLFERNRGQRVKLSPLGRQLLDDAQFSLAARHRIENATRLAVQSNNPVIYVRGFMSDWVKQQYEGLQLAGLPAGTRFKLIDDSEDPIDMVRKTPGSMSLYRSARGSRVDGLRSSILRTETLSLFAAPSVASALKSGGMLPSEVRFLDYSKRANTDFSDGRLLASAGLEQAKRVEAPQFIELVTKQVLQGNGAAVFFDWHQRAAVEAGELVRLSKDCELAHLCLIAHKSVDKASFDRVAQSFVTRLELV</sequence>
<evidence type="ECO:0000256" key="1">
    <source>
        <dbReference type="ARBA" id="ARBA00009437"/>
    </source>
</evidence>
<protein>
    <submittedName>
        <fullName evidence="6">LysR family transcriptional regulator</fullName>
    </submittedName>
</protein>
<gene>
    <name evidence="6" type="ORF">GRF63_15120</name>
</gene>
<proteinExistence type="inferred from homology"/>
<feature type="domain" description="HTH lysR-type" evidence="5">
    <location>
        <begin position="1"/>
        <end position="60"/>
    </location>
</feature>
<comment type="caution">
    <text evidence="6">The sequence shown here is derived from an EMBL/GenBank/DDBJ whole genome shotgun (WGS) entry which is preliminary data.</text>
</comment>
<name>A0A844XI46_9SPHN</name>
<reference evidence="6 7" key="1">
    <citation type="submission" date="2019-12" db="EMBL/GenBank/DDBJ databases">
        <authorList>
            <person name="Lee S.D."/>
        </authorList>
    </citation>
    <scope>NUCLEOTIDE SEQUENCE [LARGE SCALE GENOMIC DNA]</scope>
    <source>
        <strain evidence="6 7">GH3-10</strain>
    </source>
</reference>
<evidence type="ECO:0000256" key="3">
    <source>
        <dbReference type="ARBA" id="ARBA00023125"/>
    </source>
</evidence>
<evidence type="ECO:0000256" key="4">
    <source>
        <dbReference type="ARBA" id="ARBA00023163"/>
    </source>
</evidence>
<dbReference type="PANTHER" id="PTHR30126">
    <property type="entry name" value="HTH-TYPE TRANSCRIPTIONAL REGULATOR"/>
    <property type="match status" value="1"/>
</dbReference>
<accession>A0A844XI46</accession>